<dbReference type="PANTHER" id="PTHR38011">
    <property type="entry name" value="DIHYDROFOLATE REDUCTASE FAMILY PROTEIN (AFU_ORTHOLOGUE AFUA_8G06820)"/>
    <property type="match status" value="1"/>
</dbReference>
<dbReference type="Pfam" id="PF00383">
    <property type="entry name" value="dCMP_cyt_deam_1"/>
    <property type="match status" value="1"/>
</dbReference>
<keyword evidence="8 12" id="KW-0862">Zinc</keyword>
<feature type="domain" description="CMP/dCMP-type deaminase" evidence="13">
    <location>
        <begin position="1"/>
        <end position="118"/>
    </location>
</feature>
<dbReference type="PANTHER" id="PTHR38011:SF7">
    <property type="entry name" value="2,5-DIAMINO-6-RIBOSYLAMINO-4(3H)-PYRIMIDINONE 5'-PHOSPHATE REDUCTASE"/>
    <property type="match status" value="1"/>
</dbReference>
<comment type="catalytic activity">
    <reaction evidence="12">
        <text>2,5-diamino-6-hydroxy-4-(5-phosphoribosylamino)-pyrimidine + H2O + H(+) = 5-amino-6-(5-phospho-D-ribosylamino)uracil + NH4(+)</text>
        <dbReference type="Rhea" id="RHEA:21868"/>
        <dbReference type="ChEBI" id="CHEBI:15377"/>
        <dbReference type="ChEBI" id="CHEBI:15378"/>
        <dbReference type="ChEBI" id="CHEBI:28938"/>
        <dbReference type="ChEBI" id="CHEBI:58453"/>
        <dbReference type="ChEBI" id="CHEBI:58614"/>
        <dbReference type="EC" id="3.5.4.26"/>
    </reaction>
</comment>
<evidence type="ECO:0000256" key="11">
    <source>
        <dbReference type="ARBA" id="ARBA00023268"/>
    </source>
</evidence>
<evidence type="ECO:0000256" key="9">
    <source>
        <dbReference type="ARBA" id="ARBA00022857"/>
    </source>
</evidence>
<keyword evidence="15" id="KW-1185">Reference proteome</keyword>
<comment type="similarity">
    <text evidence="4 12">In the N-terminal section; belongs to the cytidine and deoxycytidylate deaminase family.</text>
</comment>
<dbReference type="InterPro" id="IPR050765">
    <property type="entry name" value="Riboflavin_Biosynth_HTPR"/>
</dbReference>
<proteinExistence type="inferred from homology"/>
<evidence type="ECO:0000313" key="15">
    <source>
        <dbReference type="Proteomes" id="UP000313645"/>
    </source>
</evidence>
<dbReference type="Gene3D" id="3.40.140.10">
    <property type="entry name" value="Cytidine Deaminase, domain 2"/>
    <property type="match status" value="1"/>
</dbReference>
<evidence type="ECO:0000256" key="8">
    <source>
        <dbReference type="ARBA" id="ARBA00022833"/>
    </source>
</evidence>
<dbReference type="InterPro" id="IPR002125">
    <property type="entry name" value="CMP_dCMP_dom"/>
</dbReference>
<dbReference type="InterPro" id="IPR002734">
    <property type="entry name" value="RibDG_C"/>
</dbReference>
<dbReference type="GO" id="GO:0008703">
    <property type="term" value="F:5-amino-6-(5-phosphoribosylamino)uracil reductase activity"/>
    <property type="evidence" value="ECO:0007669"/>
    <property type="project" value="UniProtKB-EC"/>
</dbReference>
<dbReference type="EC" id="3.5.4.26" evidence="12"/>
<dbReference type="Pfam" id="PF01872">
    <property type="entry name" value="RibD_C"/>
    <property type="match status" value="1"/>
</dbReference>
<dbReference type="EC" id="1.1.1.193" evidence="12"/>
<dbReference type="PROSITE" id="PS00903">
    <property type="entry name" value="CYT_DCMP_DEAMINASES_1"/>
    <property type="match status" value="1"/>
</dbReference>
<dbReference type="InterPro" id="IPR004794">
    <property type="entry name" value="Eubact_RibD"/>
</dbReference>
<dbReference type="GO" id="GO:0008835">
    <property type="term" value="F:diaminohydroxyphosphoribosylaminopyrimidine deaminase activity"/>
    <property type="evidence" value="ECO:0007669"/>
    <property type="project" value="UniProtKB-EC"/>
</dbReference>
<evidence type="ECO:0000256" key="10">
    <source>
        <dbReference type="ARBA" id="ARBA00023002"/>
    </source>
</evidence>
<dbReference type="CDD" id="cd01284">
    <property type="entry name" value="Riboflavin_deaminase-reductase"/>
    <property type="match status" value="1"/>
</dbReference>
<sequence>MMARAIQLAWRGRFSTHPNPRVGCVICQGDAVVGEGWHERAGEPHAEVHALRAAGERARGATAYVTLEPCSHYGRTPPCADALVSAGVSRVVVAMIDPNPSVAGAGLHRLREAGIEVVEGVLAAEAEILNPGYLYRMRRGRPFFRVKVAASLDGRTAMASGESQWITGPAARRDVQRLRAMSDAILTGVGTILADDPSLTVRPDEMGDLHDAVPPGPQPQRIILDTQLRTPPTARVLGNGPVVIFCGETMASSDAAHELTARGARIQPLPLMAGRLALPAVARAIAEAGINEVLVEAGPTLAGAAVSANLVDEFWLYQAPVFLGSDGRPTVTLPLSRMAERKFWKVRERRQFGDDLRLILTPDAADA</sequence>
<protein>
    <recommendedName>
        <fullName evidence="12">Riboflavin biosynthesis protein RibD</fullName>
    </recommendedName>
    <domain>
        <recommendedName>
            <fullName evidence="12">Diaminohydroxyphosphoribosylaminopyrimidine deaminase</fullName>
            <shortName evidence="12">DRAP deaminase</shortName>
            <ecNumber evidence="12">3.5.4.26</ecNumber>
        </recommendedName>
        <alternativeName>
            <fullName evidence="12">Riboflavin-specific deaminase</fullName>
        </alternativeName>
    </domain>
    <domain>
        <recommendedName>
            <fullName evidence="12">5-amino-6-(5-phosphoribosylamino)uracil reductase</fullName>
            <ecNumber evidence="12">1.1.1.193</ecNumber>
        </recommendedName>
        <alternativeName>
            <fullName evidence="12">HTP reductase</fullName>
        </alternativeName>
    </domain>
</protein>
<evidence type="ECO:0000256" key="1">
    <source>
        <dbReference type="ARBA" id="ARBA00002151"/>
    </source>
</evidence>
<evidence type="ECO:0000256" key="3">
    <source>
        <dbReference type="ARBA" id="ARBA00004910"/>
    </source>
</evidence>
<dbReference type="PROSITE" id="PS51747">
    <property type="entry name" value="CYT_DCMP_DEAMINASES_2"/>
    <property type="match status" value="1"/>
</dbReference>
<evidence type="ECO:0000256" key="6">
    <source>
        <dbReference type="ARBA" id="ARBA00022619"/>
    </source>
</evidence>
<dbReference type="InterPro" id="IPR016192">
    <property type="entry name" value="APOBEC/CMP_deaminase_Zn-bd"/>
</dbReference>
<evidence type="ECO:0000256" key="7">
    <source>
        <dbReference type="ARBA" id="ARBA00022723"/>
    </source>
</evidence>
<comment type="pathway">
    <text evidence="2 12">Cofactor biosynthesis; riboflavin biosynthesis; 5-amino-6-(D-ribitylamino)uracil from GTP: step 2/4.</text>
</comment>
<evidence type="ECO:0000313" key="14">
    <source>
        <dbReference type="EMBL" id="TBW51030.1"/>
    </source>
</evidence>
<keyword evidence="6 12" id="KW-0686">Riboflavin biosynthesis</keyword>
<dbReference type="NCBIfam" id="TIGR00326">
    <property type="entry name" value="eubact_ribD"/>
    <property type="match status" value="1"/>
</dbReference>
<comment type="cofactor">
    <cofactor evidence="12">
        <name>Zn(2+)</name>
        <dbReference type="ChEBI" id="CHEBI:29105"/>
    </cofactor>
    <text evidence="12">Binds 1 zinc ion.</text>
</comment>
<dbReference type="RefSeq" id="WP_131483221.1">
    <property type="nucleotide sequence ID" value="NZ_SJDL01000032.1"/>
</dbReference>
<evidence type="ECO:0000256" key="4">
    <source>
        <dbReference type="ARBA" id="ARBA00005259"/>
    </source>
</evidence>
<name>A0ABY1ZGG9_9GAMM</name>
<dbReference type="SUPFAM" id="SSF53597">
    <property type="entry name" value="Dihydrofolate reductase-like"/>
    <property type="match status" value="1"/>
</dbReference>
<comment type="catalytic activity">
    <reaction evidence="12">
        <text>5-amino-6-(5-phospho-D-ribitylamino)uracil + NADP(+) = 5-amino-6-(5-phospho-D-ribosylamino)uracil + NADPH + H(+)</text>
        <dbReference type="Rhea" id="RHEA:17845"/>
        <dbReference type="ChEBI" id="CHEBI:15378"/>
        <dbReference type="ChEBI" id="CHEBI:57783"/>
        <dbReference type="ChEBI" id="CHEBI:58349"/>
        <dbReference type="ChEBI" id="CHEBI:58421"/>
        <dbReference type="ChEBI" id="CHEBI:58453"/>
        <dbReference type="EC" id="1.1.1.193"/>
    </reaction>
</comment>
<dbReference type="InterPro" id="IPR016193">
    <property type="entry name" value="Cytidine_deaminase-like"/>
</dbReference>
<dbReference type="Gene3D" id="3.40.430.10">
    <property type="entry name" value="Dihydrofolate Reductase, subunit A"/>
    <property type="match status" value="1"/>
</dbReference>
<keyword evidence="9 12" id="KW-0521">NADP</keyword>
<evidence type="ECO:0000259" key="13">
    <source>
        <dbReference type="PROSITE" id="PS51747"/>
    </source>
</evidence>
<dbReference type="InterPro" id="IPR011549">
    <property type="entry name" value="RibD_C"/>
</dbReference>
<dbReference type="InterPro" id="IPR024072">
    <property type="entry name" value="DHFR-like_dom_sf"/>
</dbReference>
<comment type="caution">
    <text evidence="14">The sequence shown here is derived from an EMBL/GenBank/DDBJ whole genome shotgun (WGS) entry which is preliminary data.</text>
</comment>
<reference evidence="14 15" key="1">
    <citation type="submission" date="2019-02" db="EMBL/GenBank/DDBJ databases">
        <title>Marinobacter halodurans sp. nov., a marine bacterium isolated from sea tidal flat.</title>
        <authorList>
            <person name="Yoo Y."/>
            <person name="Lee D.W."/>
            <person name="Kim B.S."/>
            <person name="Kim J.-J."/>
        </authorList>
    </citation>
    <scope>NUCLEOTIDE SEQUENCE [LARGE SCALE GENOMIC DNA]</scope>
    <source>
        <strain evidence="14 15">YJ-S3-2</strain>
    </source>
</reference>
<keyword evidence="12 14" id="KW-0378">Hydrolase</keyword>
<evidence type="ECO:0000256" key="12">
    <source>
        <dbReference type="PIRNR" id="PIRNR006769"/>
    </source>
</evidence>
<keyword evidence="7 12" id="KW-0479">Metal-binding</keyword>
<comment type="similarity">
    <text evidence="5 12">In the C-terminal section; belongs to the HTP reductase family.</text>
</comment>
<dbReference type="PIRSF" id="PIRSF006769">
    <property type="entry name" value="RibD"/>
    <property type="match status" value="1"/>
</dbReference>
<comment type="function">
    <text evidence="1 12">Converts 2,5-diamino-6-(ribosylamino)-4(3h)-pyrimidinone 5'-phosphate into 5-amino-6-(ribosylamino)-2,4(1h,3h)-pyrimidinedione 5'-phosphate.</text>
</comment>
<keyword evidence="11" id="KW-0511">Multifunctional enzyme</keyword>
<evidence type="ECO:0000256" key="5">
    <source>
        <dbReference type="ARBA" id="ARBA00007417"/>
    </source>
</evidence>
<dbReference type="EMBL" id="SJDL01000032">
    <property type="protein sequence ID" value="TBW51030.1"/>
    <property type="molecule type" value="Genomic_DNA"/>
</dbReference>
<accession>A0ABY1ZGG9</accession>
<evidence type="ECO:0000256" key="2">
    <source>
        <dbReference type="ARBA" id="ARBA00004882"/>
    </source>
</evidence>
<organism evidence="14 15">
    <name type="scientific">Marinobacter halodurans</name>
    <dbReference type="NCBI Taxonomy" id="2528979"/>
    <lineage>
        <taxon>Bacteria</taxon>
        <taxon>Pseudomonadati</taxon>
        <taxon>Pseudomonadota</taxon>
        <taxon>Gammaproteobacteria</taxon>
        <taxon>Pseudomonadales</taxon>
        <taxon>Marinobacteraceae</taxon>
        <taxon>Marinobacter</taxon>
    </lineage>
</organism>
<keyword evidence="10 12" id="KW-0560">Oxidoreductase</keyword>
<dbReference type="Proteomes" id="UP000313645">
    <property type="component" value="Unassembled WGS sequence"/>
</dbReference>
<dbReference type="SUPFAM" id="SSF53927">
    <property type="entry name" value="Cytidine deaminase-like"/>
    <property type="match status" value="1"/>
</dbReference>
<comment type="pathway">
    <text evidence="3 12">Cofactor biosynthesis; riboflavin biosynthesis; 5-amino-6-(D-ribitylamino)uracil from GTP: step 3/4.</text>
</comment>
<gene>
    <name evidence="14" type="primary">ribD</name>
    <name evidence="14" type="ORF">EZI54_17675</name>
</gene>
<dbReference type="NCBIfam" id="TIGR00227">
    <property type="entry name" value="ribD_Cterm"/>
    <property type="match status" value="1"/>
</dbReference>